<dbReference type="InterPro" id="IPR052419">
    <property type="entry name" value="5_3-deoxyribonucleotidase-like"/>
</dbReference>
<evidence type="ECO:0008006" key="2">
    <source>
        <dbReference type="Google" id="ProtNLM"/>
    </source>
</evidence>
<dbReference type="GO" id="GO:0008253">
    <property type="term" value="F:5'-nucleotidase activity"/>
    <property type="evidence" value="ECO:0007669"/>
    <property type="project" value="InterPro"/>
</dbReference>
<sequence length="201" mass="23484">MKLRVLLDMDGVIANFYKEFGRFLNEEYGCTLPLDEEPASYSFNNWGHGVDRVPIDEASNKWILSGGLQNIPPYEGMEGFVRELMITCNVYVVTARVGDWQRLLPDNVKDTIKRDTYKWLEKYYIPSEKLYFSHEKIEFCKEHGISVMIEDKPSTALEASKNGIHTILMNRGYNGSQIDRFRIYRAYSYDDALKQLRKLEQ</sequence>
<dbReference type="InterPro" id="IPR010708">
    <property type="entry name" value="5'(3')-deoxyribonucleotidase"/>
</dbReference>
<reference evidence="1" key="1">
    <citation type="journal article" date="2015" name="Nature">
        <title>Complex archaea that bridge the gap between prokaryotes and eukaryotes.</title>
        <authorList>
            <person name="Spang A."/>
            <person name="Saw J.H."/>
            <person name="Jorgensen S.L."/>
            <person name="Zaremba-Niedzwiedzka K."/>
            <person name="Martijn J."/>
            <person name="Lind A.E."/>
            <person name="van Eijk R."/>
            <person name="Schleper C."/>
            <person name="Guy L."/>
            <person name="Ettema T.J."/>
        </authorList>
    </citation>
    <scope>NUCLEOTIDE SEQUENCE</scope>
</reference>
<comment type="caution">
    <text evidence="1">The sequence shown here is derived from an EMBL/GenBank/DDBJ whole genome shotgun (WGS) entry which is preliminary data.</text>
</comment>
<dbReference type="PANTHER" id="PTHR35134:SF2">
    <property type="entry name" value="NUCLEOTIDASE YQFW-RELATED"/>
    <property type="match status" value="1"/>
</dbReference>
<dbReference type="PANTHER" id="PTHR35134">
    <property type="entry name" value="NUCLEOTIDASE YQFW-RELATED"/>
    <property type="match status" value="1"/>
</dbReference>
<name>A0A0F9KJR6_9ZZZZ</name>
<dbReference type="AlphaFoldDB" id="A0A0F9KJR6"/>
<organism evidence="1">
    <name type="scientific">marine sediment metagenome</name>
    <dbReference type="NCBI Taxonomy" id="412755"/>
    <lineage>
        <taxon>unclassified sequences</taxon>
        <taxon>metagenomes</taxon>
        <taxon>ecological metagenomes</taxon>
    </lineage>
</organism>
<evidence type="ECO:0000313" key="1">
    <source>
        <dbReference type="EMBL" id="KKM82354.1"/>
    </source>
</evidence>
<dbReference type="InterPro" id="IPR036412">
    <property type="entry name" value="HAD-like_sf"/>
</dbReference>
<proteinExistence type="predicted"/>
<dbReference type="EMBL" id="LAZR01007875">
    <property type="protein sequence ID" value="KKM82354.1"/>
    <property type="molecule type" value="Genomic_DNA"/>
</dbReference>
<protein>
    <recommendedName>
        <fullName evidence="2">FCP1 homology domain-containing protein</fullName>
    </recommendedName>
</protein>
<dbReference type="GO" id="GO:0009264">
    <property type="term" value="P:deoxyribonucleotide catabolic process"/>
    <property type="evidence" value="ECO:0007669"/>
    <property type="project" value="InterPro"/>
</dbReference>
<gene>
    <name evidence="1" type="ORF">LCGC14_1320500</name>
</gene>
<dbReference type="Pfam" id="PF06941">
    <property type="entry name" value="NT5C"/>
    <property type="match status" value="1"/>
</dbReference>
<dbReference type="InterPro" id="IPR023214">
    <property type="entry name" value="HAD_sf"/>
</dbReference>
<dbReference type="SUPFAM" id="SSF56784">
    <property type="entry name" value="HAD-like"/>
    <property type="match status" value="1"/>
</dbReference>
<dbReference type="Gene3D" id="3.40.50.1000">
    <property type="entry name" value="HAD superfamily/HAD-like"/>
    <property type="match status" value="1"/>
</dbReference>
<accession>A0A0F9KJR6</accession>